<dbReference type="CTD" id="102349963"/>
<evidence type="ECO:0000313" key="3">
    <source>
        <dbReference type="RefSeq" id="XP_032112562.1"/>
    </source>
</evidence>
<dbReference type="InterPro" id="IPR039471">
    <property type="entry name" value="CXorf65-like"/>
</dbReference>
<feature type="compositionally biased region" description="Basic residues" evidence="1">
    <location>
        <begin position="151"/>
        <end position="162"/>
    </location>
</feature>
<organism evidence="2 3">
    <name type="scientific">Sapajus apella</name>
    <name type="common">Brown-capped capuchin</name>
    <name type="synonym">Cebus apella</name>
    <dbReference type="NCBI Taxonomy" id="9515"/>
    <lineage>
        <taxon>Eukaryota</taxon>
        <taxon>Metazoa</taxon>
        <taxon>Chordata</taxon>
        <taxon>Craniata</taxon>
        <taxon>Vertebrata</taxon>
        <taxon>Euteleostomi</taxon>
        <taxon>Mammalia</taxon>
        <taxon>Eutheria</taxon>
        <taxon>Euarchontoglires</taxon>
        <taxon>Primates</taxon>
        <taxon>Haplorrhini</taxon>
        <taxon>Platyrrhini</taxon>
        <taxon>Cebidae</taxon>
        <taxon>Cebinae</taxon>
        <taxon>Sapajus</taxon>
    </lineage>
</organism>
<name>A0A6J3G565_SAPAP</name>
<dbReference type="Proteomes" id="UP000504640">
    <property type="component" value="Unplaced"/>
</dbReference>
<dbReference type="Pfam" id="PF15874">
    <property type="entry name" value="Il2rg"/>
    <property type="match status" value="1"/>
</dbReference>
<accession>A0A6J3G565</accession>
<reference evidence="3" key="1">
    <citation type="submission" date="2025-08" db="UniProtKB">
        <authorList>
            <consortium name="RefSeq"/>
        </authorList>
    </citation>
    <scope>IDENTIFICATION</scope>
    <source>
        <tissue evidence="3">Blood</tissue>
    </source>
</reference>
<evidence type="ECO:0000256" key="1">
    <source>
        <dbReference type="SAM" id="MobiDB-lite"/>
    </source>
</evidence>
<dbReference type="GeneID" id="116535549"/>
<dbReference type="PANTHER" id="PTHR33887:SF1">
    <property type="entry name" value="GENE 867-RELATED"/>
    <property type="match status" value="1"/>
</dbReference>
<dbReference type="RefSeq" id="XP_032112562.1">
    <property type="nucleotide sequence ID" value="XM_032256671.1"/>
</dbReference>
<feature type="region of interest" description="Disordered" evidence="1">
    <location>
        <begin position="144"/>
        <end position="190"/>
    </location>
</feature>
<keyword evidence="2" id="KW-1185">Reference proteome</keyword>
<dbReference type="AlphaFoldDB" id="A0A6J3G565"/>
<sequence>MFIKVMFGAGSFVLVNTSCRLVNLTAHLRQKAGLLPDVTLALLAEDGKLVSLEEDLKEAASGAPTMGSSLLKERATYVLVRIISKRERAWPPPAMSPYWRTWMTTTQSWQVSVRAQPRGRAQLLPSPYQQDFLGLPEELRRLAGLSSAGHDRRKRMGTRRGHHEQSPASRSRKSQVHLGLPANVSPHHSGLSRASVLCYPRCRWQQGSPSPSRALSKVMDCTLSEISILTPPHQPGSSLKTSH</sequence>
<proteinExistence type="predicted"/>
<protein>
    <submittedName>
        <fullName evidence="3">Uncharacterized protein C22orf15 homolog isoform X1</fullName>
    </submittedName>
</protein>
<dbReference type="PANTHER" id="PTHR33887">
    <property type="entry name" value="PB1 DOMAIN-CONTAINING PROTEIN"/>
    <property type="match status" value="1"/>
</dbReference>
<evidence type="ECO:0000313" key="2">
    <source>
        <dbReference type="Proteomes" id="UP000504640"/>
    </source>
</evidence>
<gene>
    <name evidence="3" type="primary">CUNH22orf15</name>
</gene>